<evidence type="ECO:0000256" key="1">
    <source>
        <dbReference type="ARBA" id="ARBA00022729"/>
    </source>
</evidence>
<dbReference type="CDD" id="cd00063">
    <property type="entry name" value="FN3"/>
    <property type="match status" value="1"/>
</dbReference>
<keyword evidence="1 2" id="KW-0732">Signal</keyword>
<dbReference type="InterPro" id="IPR036116">
    <property type="entry name" value="FN3_sf"/>
</dbReference>
<evidence type="ECO:0000259" key="3">
    <source>
        <dbReference type="PROSITE" id="PS50853"/>
    </source>
</evidence>
<dbReference type="SUPFAM" id="SSF49265">
    <property type="entry name" value="Fibronectin type III"/>
    <property type="match status" value="1"/>
</dbReference>
<dbReference type="InterPro" id="IPR013783">
    <property type="entry name" value="Ig-like_fold"/>
</dbReference>
<proteinExistence type="predicted"/>
<accession>A0ABU3LEN0</accession>
<name>A0ABU3LEN0_9FLAO</name>
<gene>
    <name evidence="4" type="ORF">RQM59_07235</name>
</gene>
<dbReference type="RefSeq" id="WP_349241419.1">
    <property type="nucleotide sequence ID" value="NZ_JAVTTO010000002.1"/>
</dbReference>
<dbReference type="PROSITE" id="PS50853">
    <property type="entry name" value="FN3"/>
    <property type="match status" value="1"/>
</dbReference>
<dbReference type="Pfam" id="PF18962">
    <property type="entry name" value="Por_Secre_tail"/>
    <property type="match status" value="1"/>
</dbReference>
<evidence type="ECO:0000313" key="5">
    <source>
        <dbReference type="Proteomes" id="UP001257277"/>
    </source>
</evidence>
<reference evidence="4 5" key="1">
    <citation type="submission" date="2023-09" db="EMBL/GenBank/DDBJ databases">
        <title>Novel taxa isolated from Blanes Bay.</title>
        <authorList>
            <person name="Rey-Velasco X."/>
            <person name="Lucena T."/>
        </authorList>
    </citation>
    <scope>NUCLEOTIDE SEQUENCE [LARGE SCALE GENOMIC DNA]</scope>
    <source>
        <strain evidence="4 5">S356</strain>
    </source>
</reference>
<dbReference type="NCBIfam" id="TIGR04183">
    <property type="entry name" value="Por_Secre_tail"/>
    <property type="match status" value="1"/>
</dbReference>
<dbReference type="Gene3D" id="2.60.40.10">
    <property type="entry name" value="Immunoglobulins"/>
    <property type="match status" value="1"/>
</dbReference>
<sequence>MNRRISFLLPLLLIPLNFFGQTLNQSANWPNANWTLTGTYTAGALLANPTTTDSQFQFDDEAVNSGADNNNIAAESPVINLKPAFDNGEKAIKIVFQLSFKLASPQVLKLQYFDADANGGTGAWVDIPGESSAPEDTSSDDYKTCTLGTDPDAEIVMNIETLSTNQLQNFQYRLLYDDMSSSGFGFCIYSPTITSFTCTASSGVSATNIGPHSAEISWTSTNDNTDNNLEWNIEYGPQGYAFGTVAGTRVTEINSSNYFVQNLTPNTAYDFYVQDDCSNGGGLITSGWTGPYMFSTAVLSLEENEIEGFSWFPNPVSDLLEFSAQQKIDEVMLYNILGKKVFESKPKSLTSDVKMKTYAQGWYFLKVRVAGKLGMYKIYKE</sequence>
<keyword evidence="5" id="KW-1185">Reference proteome</keyword>
<dbReference type="InterPro" id="IPR026444">
    <property type="entry name" value="Secre_tail"/>
</dbReference>
<feature type="domain" description="Fibronectin type-III" evidence="3">
    <location>
        <begin position="200"/>
        <end position="299"/>
    </location>
</feature>
<dbReference type="Proteomes" id="UP001257277">
    <property type="component" value="Unassembled WGS sequence"/>
</dbReference>
<dbReference type="Pfam" id="PF00041">
    <property type="entry name" value="fn3"/>
    <property type="match status" value="1"/>
</dbReference>
<comment type="caution">
    <text evidence="4">The sequence shown here is derived from an EMBL/GenBank/DDBJ whole genome shotgun (WGS) entry which is preliminary data.</text>
</comment>
<feature type="signal peptide" evidence="2">
    <location>
        <begin position="1"/>
        <end position="20"/>
    </location>
</feature>
<evidence type="ECO:0000313" key="4">
    <source>
        <dbReference type="EMBL" id="MDT7832169.1"/>
    </source>
</evidence>
<dbReference type="EMBL" id="JAVTTO010000002">
    <property type="protein sequence ID" value="MDT7832169.1"/>
    <property type="molecule type" value="Genomic_DNA"/>
</dbReference>
<feature type="chain" id="PRO_5047376134" evidence="2">
    <location>
        <begin position="21"/>
        <end position="381"/>
    </location>
</feature>
<evidence type="ECO:0000256" key="2">
    <source>
        <dbReference type="SAM" id="SignalP"/>
    </source>
</evidence>
<dbReference type="InterPro" id="IPR003961">
    <property type="entry name" value="FN3_dom"/>
</dbReference>
<organism evidence="4 5">
    <name type="scientific">Asprobacillus argus</name>
    <dbReference type="NCBI Taxonomy" id="3076534"/>
    <lineage>
        <taxon>Bacteria</taxon>
        <taxon>Pseudomonadati</taxon>
        <taxon>Bacteroidota</taxon>
        <taxon>Flavobacteriia</taxon>
        <taxon>Flavobacteriales</taxon>
        <taxon>Flavobacteriaceae</taxon>
        <taxon>Asprobacillus</taxon>
    </lineage>
</organism>
<protein>
    <submittedName>
        <fullName evidence="4">T9SS type A sorting domain-containing protein</fullName>
    </submittedName>
</protein>